<accession>A0A4Y9SYR6</accession>
<protein>
    <submittedName>
        <fullName evidence="1">Uncharacterized protein</fullName>
    </submittedName>
</protein>
<gene>
    <name evidence="1" type="ORF">E4T65_30520</name>
</gene>
<proteinExistence type="predicted"/>
<feature type="non-terminal residue" evidence="1">
    <location>
        <position position="1"/>
    </location>
</feature>
<evidence type="ECO:0000313" key="2">
    <source>
        <dbReference type="Proteomes" id="UP000297322"/>
    </source>
</evidence>
<feature type="non-terminal residue" evidence="1">
    <location>
        <position position="126"/>
    </location>
</feature>
<dbReference type="AlphaFoldDB" id="A0A4Y9SYR6"/>
<evidence type="ECO:0000313" key="1">
    <source>
        <dbReference type="EMBL" id="TFW31894.1"/>
    </source>
</evidence>
<dbReference type="Proteomes" id="UP000297322">
    <property type="component" value="Unassembled WGS sequence"/>
</dbReference>
<reference evidence="1 2" key="1">
    <citation type="submission" date="2019-03" db="EMBL/GenBank/DDBJ databases">
        <title>Biocontrol and xenobiotic degradation properties of endophytic Pseudomonas fluorescens strain BRZ63.</title>
        <authorList>
            <person name="Chlebek D.A."/>
            <person name="Pinski A."/>
            <person name="Zur J.P."/>
            <person name="Michalska J."/>
            <person name="Hupert-Kocurek K.T."/>
        </authorList>
    </citation>
    <scope>NUCLEOTIDE SEQUENCE [LARGE SCALE GENOMIC DNA]</scope>
    <source>
        <strain evidence="1 2">BRZ63</strain>
    </source>
</reference>
<comment type="caution">
    <text evidence="1">The sequence shown here is derived from an EMBL/GenBank/DDBJ whole genome shotgun (WGS) entry which is preliminary data.</text>
</comment>
<organism evidence="1 2">
    <name type="scientific">Pseudomonas fluorescens</name>
    <dbReference type="NCBI Taxonomy" id="294"/>
    <lineage>
        <taxon>Bacteria</taxon>
        <taxon>Pseudomonadati</taxon>
        <taxon>Pseudomonadota</taxon>
        <taxon>Gammaproteobacteria</taxon>
        <taxon>Pseudomonadales</taxon>
        <taxon>Pseudomonadaceae</taxon>
        <taxon>Pseudomonas</taxon>
    </lineage>
</organism>
<name>A0A4Y9SYR6_PSEFL</name>
<dbReference type="RefSeq" id="WP_135197164.1">
    <property type="nucleotide sequence ID" value="NZ_SPVI01000346.1"/>
</dbReference>
<dbReference type="EMBL" id="SPVI01000346">
    <property type="protein sequence ID" value="TFW31894.1"/>
    <property type="molecule type" value="Genomic_DNA"/>
</dbReference>
<sequence length="126" mass="14715">PEHPLKEYPSLTAFMKTLLGQLRDTQYQAFFSRFVAQKDKGVFFSRVNERLKTVTWQQREPLDMGPWWRETAVENPDAEPITNQITGDLWATLFIERRDKAIADARRIAVPTDDEDANARFKRLTS</sequence>